<dbReference type="PANTHER" id="PTHR34071">
    <property type="entry name" value="5-NITROIMIDAZOLE ANTIBIOTICS RESISTANCE PROTEIN, NIMA-FAMILY-RELATED PROTEIN-RELATED"/>
    <property type="match status" value="1"/>
</dbReference>
<reference evidence="1 2" key="1">
    <citation type="submission" date="2019-12" db="EMBL/GenBank/DDBJ databases">
        <title>Paenibacillus sp. nov., an endophytic bacterium isolated from the stem of Dendrobium.</title>
        <authorList>
            <person name="Zhao R."/>
        </authorList>
    </citation>
    <scope>NUCLEOTIDE SEQUENCE [LARGE SCALE GENOMIC DNA]</scope>
    <source>
        <strain evidence="1 2">HJL G12</strain>
    </source>
</reference>
<evidence type="ECO:0000313" key="1">
    <source>
        <dbReference type="EMBL" id="MWV46871.1"/>
    </source>
</evidence>
<dbReference type="Pfam" id="PF12900">
    <property type="entry name" value="Pyridox_ox_2"/>
    <property type="match status" value="1"/>
</dbReference>
<comment type="caution">
    <text evidence="1">The sequence shown here is derived from an EMBL/GenBank/DDBJ whole genome shotgun (WGS) entry which is preliminary data.</text>
</comment>
<dbReference type="Gene3D" id="2.30.110.10">
    <property type="entry name" value="Electron Transport, Fmn-binding Protein, Chain A"/>
    <property type="match status" value="1"/>
</dbReference>
<dbReference type="RefSeq" id="WP_160500465.1">
    <property type="nucleotide sequence ID" value="NZ_WUBI01000005.1"/>
</dbReference>
<gene>
    <name evidence="1" type="ORF">GRF59_24995</name>
</gene>
<dbReference type="AlphaFoldDB" id="A0A7X3INS7"/>
<accession>A0A7X3INS7</accession>
<name>A0A7X3INS7_9BACL</name>
<proteinExistence type="predicted"/>
<protein>
    <submittedName>
        <fullName evidence="1">Flavin-nucleotide-binding protein</fullName>
    </submittedName>
</protein>
<dbReference type="Proteomes" id="UP000460318">
    <property type="component" value="Unassembled WGS sequence"/>
</dbReference>
<dbReference type="EMBL" id="WUBI01000005">
    <property type="protein sequence ID" value="MWV46871.1"/>
    <property type="molecule type" value="Genomic_DNA"/>
</dbReference>
<organism evidence="1 2">
    <name type="scientific">Paenibacillus dendrobii</name>
    <dbReference type="NCBI Taxonomy" id="2691084"/>
    <lineage>
        <taxon>Bacteria</taxon>
        <taxon>Bacillati</taxon>
        <taxon>Bacillota</taxon>
        <taxon>Bacilli</taxon>
        <taxon>Bacillales</taxon>
        <taxon>Paenibacillaceae</taxon>
        <taxon>Paenibacillus</taxon>
    </lineage>
</organism>
<dbReference type="InterPro" id="IPR024747">
    <property type="entry name" value="Pyridox_Oxase-rel"/>
</dbReference>
<keyword evidence="2" id="KW-1185">Reference proteome</keyword>
<sequence>MRRKEFSVKEEQEIHDFLSGMSFGFLGTIGEDGRPRVTPLNYVYDGGIFYFHGSRIGEKMEHLKANPHVSFSVADEYAVIPSYFTDPSLACPATSYFKSVTATGTAEVVKDLEEKAAAFSMLMKKLQPEGGYEPIEASNPVYAPRLRNVAVVKIVADHISAKFKFGQNLTKGKREQVLCGLESRGADRDMETADHIRSCVPLARKPKADKAAQGSEEDY</sequence>
<evidence type="ECO:0000313" key="2">
    <source>
        <dbReference type="Proteomes" id="UP000460318"/>
    </source>
</evidence>
<dbReference type="PANTHER" id="PTHR34071:SF2">
    <property type="entry name" value="FLAVIN-NUCLEOTIDE-BINDING PROTEIN"/>
    <property type="match status" value="1"/>
</dbReference>
<dbReference type="InterPro" id="IPR012349">
    <property type="entry name" value="Split_barrel_FMN-bd"/>
</dbReference>
<dbReference type="SUPFAM" id="SSF50475">
    <property type="entry name" value="FMN-binding split barrel"/>
    <property type="match status" value="1"/>
</dbReference>